<gene>
    <name evidence="3" type="ORF">H8D96_03305</name>
</gene>
<evidence type="ECO:0000313" key="4">
    <source>
        <dbReference type="Proteomes" id="UP000605201"/>
    </source>
</evidence>
<comment type="caution">
    <text evidence="3">The sequence shown here is derived from an EMBL/GenBank/DDBJ whole genome shotgun (WGS) entry which is preliminary data.</text>
</comment>
<feature type="coiled-coil region" evidence="1">
    <location>
        <begin position="69"/>
        <end position="110"/>
    </location>
</feature>
<feature type="transmembrane region" description="Helical" evidence="2">
    <location>
        <begin position="7"/>
        <end position="29"/>
    </location>
</feature>
<feature type="transmembrane region" description="Helical" evidence="2">
    <location>
        <begin position="45"/>
        <end position="66"/>
    </location>
</feature>
<dbReference type="Proteomes" id="UP000605201">
    <property type="component" value="Unassembled WGS sequence"/>
</dbReference>
<reference evidence="3 4" key="1">
    <citation type="submission" date="2020-08" db="EMBL/GenBank/DDBJ databases">
        <title>Bridging the membrane lipid divide: bacteria of the FCB group superphylum have the potential to synthesize archaeal ether lipids.</title>
        <authorList>
            <person name="Villanueva L."/>
            <person name="Von Meijenfeldt F.A.B."/>
            <person name="Westbye A.B."/>
            <person name="Yadav S."/>
            <person name="Hopmans E.C."/>
            <person name="Dutilh B.E."/>
            <person name="Sinninghe Damste J.S."/>
        </authorList>
    </citation>
    <scope>NUCLEOTIDE SEQUENCE [LARGE SCALE GENOMIC DNA]</scope>
    <source>
        <strain evidence="3">NIOZ-UU17</strain>
    </source>
</reference>
<keyword evidence="2" id="KW-0812">Transmembrane</keyword>
<dbReference type="AlphaFoldDB" id="A0A8J6TL09"/>
<proteinExistence type="predicted"/>
<sequence>MIETRRLTTLMVSTFIAITVFWIVSYWAISNYFGRPSNASDVGQLFGAIGALFSGWAFCGVLWAILLQRNAIEIQREDLKATIAEMKQSREAQEESAENLRAQVEAMRLQSRVQALNTMINVPLQIKGNTFLRGFSDKSEPLRDGFQKNLEELINLEQELRLGKEYTSNKANATDTKKRAVD</sequence>
<evidence type="ECO:0000313" key="3">
    <source>
        <dbReference type="EMBL" id="MBC8430926.1"/>
    </source>
</evidence>
<keyword evidence="1" id="KW-0175">Coiled coil</keyword>
<evidence type="ECO:0000256" key="2">
    <source>
        <dbReference type="SAM" id="Phobius"/>
    </source>
</evidence>
<protein>
    <submittedName>
        <fullName evidence="3">Uncharacterized protein</fullName>
    </submittedName>
</protein>
<accession>A0A8J6TL09</accession>
<keyword evidence="2" id="KW-1133">Transmembrane helix</keyword>
<evidence type="ECO:0000256" key="1">
    <source>
        <dbReference type="SAM" id="Coils"/>
    </source>
</evidence>
<dbReference type="EMBL" id="JACNIG010000094">
    <property type="protein sequence ID" value="MBC8430926.1"/>
    <property type="molecule type" value="Genomic_DNA"/>
</dbReference>
<name>A0A8J6TL09_9BACT</name>
<organism evidence="3 4">
    <name type="scientific">Candidatus Desulfatibia vada</name>
    <dbReference type="NCBI Taxonomy" id="2841696"/>
    <lineage>
        <taxon>Bacteria</taxon>
        <taxon>Pseudomonadati</taxon>
        <taxon>Thermodesulfobacteriota</taxon>
        <taxon>Desulfobacteria</taxon>
        <taxon>Desulfobacterales</taxon>
        <taxon>Desulfobacterales incertae sedis</taxon>
        <taxon>Candidatus Desulfatibia</taxon>
    </lineage>
</organism>
<keyword evidence="2" id="KW-0472">Membrane</keyword>